<dbReference type="InterPro" id="IPR029044">
    <property type="entry name" value="Nucleotide-diphossugar_trans"/>
</dbReference>
<dbReference type="InterPro" id="IPR025877">
    <property type="entry name" value="MobA-like_NTP_Trfase"/>
</dbReference>
<dbReference type="AlphaFoldDB" id="X0ST67"/>
<evidence type="ECO:0000259" key="1">
    <source>
        <dbReference type="Pfam" id="PF12804"/>
    </source>
</evidence>
<dbReference type="GO" id="GO:0016779">
    <property type="term" value="F:nucleotidyltransferase activity"/>
    <property type="evidence" value="ECO:0007669"/>
    <property type="project" value="UniProtKB-ARBA"/>
</dbReference>
<feature type="domain" description="MobA-like NTP transferase" evidence="1">
    <location>
        <begin position="2"/>
        <end position="104"/>
    </location>
</feature>
<gene>
    <name evidence="2" type="ORF">S01H1_04400</name>
</gene>
<accession>X0ST67</accession>
<evidence type="ECO:0000313" key="2">
    <source>
        <dbReference type="EMBL" id="GAF84189.1"/>
    </source>
</evidence>
<name>X0ST67_9ZZZZ</name>
<dbReference type="Pfam" id="PF12804">
    <property type="entry name" value="NTP_transf_3"/>
    <property type="match status" value="1"/>
</dbReference>
<dbReference type="EMBL" id="BARS01002322">
    <property type="protein sequence ID" value="GAF84189.1"/>
    <property type="molecule type" value="Genomic_DNA"/>
</dbReference>
<sequence>MAGRGLRLAGQGYQLPKPLIPVAGRPMVVWALHSLKDLHYTSLIFIIYREHERKYGLTQRMQSLVEAPIEVIQLEQVTEGQLCSVLAASEIIDTEEDLLIASAD</sequence>
<dbReference type="Gene3D" id="3.90.550.10">
    <property type="entry name" value="Spore Coat Polysaccharide Biosynthesis Protein SpsA, Chain A"/>
    <property type="match status" value="1"/>
</dbReference>
<proteinExistence type="predicted"/>
<comment type="caution">
    <text evidence="2">The sequence shown here is derived from an EMBL/GenBank/DDBJ whole genome shotgun (WGS) entry which is preliminary data.</text>
</comment>
<feature type="non-terminal residue" evidence="2">
    <location>
        <position position="104"/>
    </location>
</feature>
<reference evidence="2" key="1">
    <citation type="journal article" date="2014" name="Front. Microbiol.">
        <title>High frequency of phylogenetically diverse reductive dehalogenase-homologous genes in deep subseafloor sedimentary metagenomes.</title>
        <authorList>
            <person name="Kawai M."/>
            <person name="Futagami T."/>
            <person name="Toyoda A."/>
            <person name="Takaki Y."/>
            <person name="Nishi S."/>
            <person name="Hori S."/>
            <person name="Arai W."/>
            <person name="Tsubouchi T."/>
            <person name="Morono Y."/>
            <person name="Uchiyama I."/>
            <person name="Ito T."/>
            <person name="Fujiyama A."/>
            <person name="Inagaki F."/>
            <person name="Takami H."/>
        </authorList>
    </citation>
    <scope>NUCLEOTIDE SEQUENCE</scope>
    <source>
        <strain evidence="2">Expedition CK06-06</strain>
    </source>
</reference>
<protein>
    <recommendedName>
        <fullName evidence="1">MobA-like NTP transferase domain-containing protein</fullName>
    </recommendedName>
</protein>
<organism evidence="2">
    <name type="scientific">marine sediment metagenome</name>
    <dbReference type="NCBI Taxonomy" id="412755"/>
    <lineage>
        <taxon>unclassified sequences</taxon>
        <taxon>metagenomes</taxon>
        <taxon>ecological metagenomes</taxon>
    </lineage>
</organism>
<dbReference type="SUPFAM" id="SSF53448">
    <property type="entry name" value="Nucleotide-diphospho-sugar transferases"/>
    <property type="match status" value="1"/>
</dbReference>